<dbReference type="GO" id="GO:1990904">
    <property type="term" value="C:ribonucleoprotein complex"/>
    <property type="evidence" value="ECO:0007669"/>
    <property type="project" value="UniProtKB-KW"/>
</dbReference>
<keyword evidence="5" id="KW-0677">Repeat</keyword>
<evidence type="ECO:0000256" key="5">
    <source>
        <dbReference type="ARBA" id="ARBA00022737"/>
    </source>
</evidence>
<evidence type="ECO:0000256" key="4">
    <source>
        <dbReference type="ARBA" id="ARBA00022664"/>
    </source>
</evidence>
<keyword evidence="2" id="KW-0150">Chloroplast</keyword>
<dbReference type="InterPro" id="IPR035979">
    <property type="entry name" value="RBD_domain_sf"/>
</dbReference>
<dbReference type="EMBL" id="LR031574">
    <property type="protein sequence ID" value="VDC99081.1"/>
    <property type="molecule type" value="Genomic_DNA"/>
</dbReference>
<feature type="region of interest" description="Disordered" evidence="9">
    <location>
        <begin position="183"/>
        <end position="247"/>
    </location>
</feature>
<comment type="subcellular location">
    <subcellularLocation>
        <location evidence="1">Plastid</location>
        <location evidence="1">Chloroplast</location>
    </subcellularLocation>
</comment>
<keyword evidence="4" id="KW-0507">mRNA processing</keyword>
<evidence type="ECO:0000259" key="10">
    <source>
        <dbReference type="PROSITE" id="PS50102"/>
    </source>
</evidence>
<dbReference type="GO" id="GO:0006397">
    <property type="term" value="P:mRNA processing"/>
    <property type="evidence" value="ECO:0007669"/>
    <property type="project" value="UniProtKB-KW"/>
</dbReference>
<feature type="domain" description="RRM" evidence="10">
    <location>
        <begin position="248"/>
        <end position="326"/>
    </location>
</feature>
<name>A0A3P6BS13_BRACM</name>
<evidence type="ECO:0000256" key="8">
    <source>
        <dbReference type="PROSITE-ProRule" id="PRU00176"/>
    </source>
</evidence>
<keyword evidence="7" id="KW-0687">Ribonucleoprotein</keyword>
<dbReference type="InterPro" id="IPR048289">
    <property type="entry name" value="RRM2_NsCP33-like"/>
</dbReference>
<dbReference type="GO" id="GO:0003723">
    <property type="term" value="F:RNA binding"/>
    <property type="evidence" value="ECO:0007669"/>
    <property type="project" value="UniProtKB-UniRule"/>
</dbReference>
<dbReference type="SMART" id="SM00360">
    <property type="entry name" value="RRM"/>
    <property type="match status" value="2"/>
</dbReference>
<dbReference type="CDD" id="cd21608">
    <property type="entry name" value="RRM2_NsCP33_like"/>
    <property type="match status" value="1"/>
</dbReference>
<dbReference type="AlphaFoldDB" id="A0A3P6BS13"/>
<keyword evidence="3" id="KW-0934">Plastid</keyword>
<evidence type="ECO:0000256" key="6">
    <source>
        <dbReference type="ARBA" id="ARBA00022884"/>
    </source>
</evidence>
<dbReference type="InterPro" id="IPR050502">
    <property type="entry name" value="Euk_RNA-bind_prot"/>
</dbReference>
<accession>A0A3P6BS13</accession>
<dbReference type="SUPFAM" id="SSF54928">
    <property type="entry name" value="RNA-binding domain, RBD"/>
    <property type="match status" value="2"/>
</dbReference>
<evidence type="ECO:0000313" key="11">
    <source>
        <dbReference type="EMBL" id="VDC99081.1"/>
    </source>
</evidence>
<dbReference type="InterPro" id="IPR000504">
    <property type="entry name" value="RRM_dom"/>
</dbReference>
<dbReference type="PROSITE" id="PS50102">
    <property type="entry name" value="RRM"/>
    <property type="match status" value="2"/>
</dbReference>
<keyword evidence="6 8" id="KW-0694">RNA-binding</keyword>
<reference evidence="11" key="1">
    <citation type="submission" date="2018-11" db="EMBL/GenBank/DDBJ databases">
        <authorList>
            <consortium name="Genoscope - CEA"/>
            <person name="William W."/>
        </authorList>
    </citation>
    <scope>NUCLEOTIDE SEQUENCE</scope>
</reference>
<dbReference type="Gene3D" id="3.30.70.330">
    <property type="match status" value="2"/>
</dbReference>
<evidence type="ECO:0000256" key="9">
    <source>
        <dbReference type="SAM" id="MobiDB-lite"/>
    </source>
</evidence>
<dbReference type="GO" id="GO:0009507">
    <property type="term" value="C:chloroplast"/>
    <property type="evidence" value="ECO:0007669"/>
    <property type="project" value="UniProtKB-SubCell"/>
</dbReference>
<dbReference type="Pfam" id="PF00076">
    <property type="entry name" value="RRM_1"/>
    <property type="match status" value="2"/>
</dbReference>
<feature type="domain" description="RRM" evidence="10">
    <location>
        <begin position="93"/>
        <end position="188"/>
    </location>
</feature>
<feature type="compositionally biased region" description="Low complexity" evidence="9">
    <location>
        <begin position="207"/>
        <end position="237"/>
    </location>
</feature>
<evidence type="ECO:0000256" key="1">
    <source>
        <dbReference type="ARBA" id="ARBA00004229"/>
    </source>
</evidence>
<proteinExistence type="predicted"/>
<sequence>MSASASSVSLSSFNPKSLPLCVSRSSSILPPSLSFKLHSLSFSAVKCSSSPAQYPSRFVTHVAVSSDFEVEEDDMFADDGSPPQERSSFSADLKLFVGNLSFDVDSAQLAQLFESAGTVEMVEVIYDKVTGRSRGFGFVTMSSAAEVEAAAQQFNGYVRRLLLFFALLFIEYLCEFEGRPLRVNAGPPPPKREESFSRGPRSGGYGSERSSYGSERSGYGSQRSGRSGYGSERSSYGSGSGSGSGSSDRVYVGNLSWGVDDMALESLFSEQGKVVEARVIYDRDTGRSKGFGFVTLGSPQEVTRAISSLNGADLDGRQIRVSEAEARPPRRQF</sequence>
<protein>
    <recommendedName>
        <fullName evidence="10">RRM domain-containing protein</fullName>
    </recommendedName>
</protein>
<organism evidence="11">
    <name type="scientific">Brassica campestris</name>
    <name type="common">Field mustard</name>
    <dbReference type="NCBI Taxonomy" id="3711"/>
    <lineage>
        <taxon>Eukaryota</taxon>
        <taxon>Viridiplantae</taxon>
        <taxon>Streptophyta</taxon>
        <taxon>Embryophyta</taxon>
        <taxon>Tracheophyta</taxon>
        <taxon>Spermatophyta</taxon>
        <taxon>Magnoliopsida</taxon>
        <taxon>eudicotyledons</taxon>
        <taxon>Gunneridae</taxon>
        <taxon>Pentapetalae</taxon>
        <taxon>rosids</taxon>
        <taxon>malvids</taxon>
        <taxon>Brassicales</taxon>
        <taxon>Brassicaceae</taxon>
        <taxon>Brassiceae</taxon>
        <taxon>Brassica</taxon>
    </lineage>
</organism>
<dbReference type="PANTHER" id="PTHR48025:SF24">
    <property type="entry name" value="29 KDA RIBONUCLEOPROTEIN, CHLOROPLASTIC"/>
    <property type="match status" value="1"/>
</dbReference>
<evidence type="ECO:0000256" key="3">
    <source>
        <dbReference type="ARBA" id="ARBA00022640"/>
    </source>
</evidence>
<evidence type="ECO:0000256" key="7">
    <source>
        <dbReference type="ARBA" id="ARBA00023274"/>
    </source>
</evidence>
<dbReference type="InterPro" id="IPR012677">
    <property type="entry name" value="Nucleotide-bd_a/b_plait_sf"/>
</dbReference>
<evidence type="ECO:0000256" key="2">
    <source>
        <dbReference type="ARBA" id="ARBA00022528"/>
    </source>
</evidence>
<dbReference type="PANTHER" id="PTHR48025">
    <property type="entry name" value="OS02G0815200 PROTEIN"/>
    <property type="match status" value="1"/>
</dbReference>
<gene>
    <name evidence="11" type="ORF">BRAA07T29846Z</name>
</gene>